<dbReference type="GO" id="GO:0005737">
    <property type="term" value="C:cytoplasm"/>
    <property type="evidence" value="ECO:0007669"/>
    <property type="project" value="UniProtKB-SubCell"/>
</dbReference>
<comment type="subcellular location">
    <subcellularLocation>
        <location evidence="1">Cytoplasm</location>
    </subcellularLocation>
</comment>
<accession>A0A812D6M0</accession>
<evidence type="ECO:0000256" key="2">
    <source>
        <dbReference type="ARBA" id="ARBA00022490"/>
    </source>
</evidence>
<keyword evidence="7" id="KW-1185">Reference proteome</keyword>
<reference evidence="6" key="1">
    <citation type="submission" date="2021-01" db="EMBL/GenBank/DDBJ databases">
        <authorList>
            <person name="Li R."/>
            <person name="Bekaert M."/>
        </authorList>
    </citation>
    <scope>NUCLEOTIDE SEQUENCE</scope>
    <source>
        <strain evidence="6">Farmed</strain>
    </source>
</reference>
<dbReference type="InterPro" id="IPR007581">
    <property type="entry name" value="Endonuclease-V"/>
</dbReference>
<evidence type="ECO:0000256" key="4">
    <source>
        <dbReference type="ARBA" id="ARBA00022759"/>
    </source>
</evidence>
<dbReference type="Gene3D" id="3.30.2170.10">
    <property type="entry name" value="archaeoglobus fulgidus dsm 4304 superfamily"/>
    <property type="match status" value="1"/>
</dbReference>
<keyword evidence="5 6" id="KW-0378">Hydrolase</keyword>
<keyword evidence="3" id="KW-0540">Nuclease</keyword>
<dbReference type="PANTHER" id="PTHR28511">
    <property type="entry name" value="ENDONUCLEASE V"/>
    <property type="match status" value="1"/>
</dbReference>
<protein>
    <submittedName>
        <fullName evidence="6">ENDOV</fullName>
        <ecNumber evidence="6">3.1.26.-</ecNumber>
    </submittedName>
</protein>
<evidence type="ECO:0000256" key="1">
    <source>
        <dbReference type="ARBA" id="ARBA00004496"/>
    </source>
</evidence>
<dbReference type="OrthoDB" id="20018at2759"/>
<dbReference type="GO" id="GO:0005730">
    <property type="term" value="C:nucleolus"/>
    <property type="evidence" value="ECO:0007669"/>
    <property type="project" value="TreeGrafter"/>
</dbReference>
<evidence type="ECO:0000313" key="7">
    <source>
        <dbReference type="Proteomes" id="UP000597762"/>
    </source>
</evidence>
<comment type="caution">
    <text evidence="6">The sequence shown here is derived from an EMBL/GenBank/DDBJ whole genome shotgun (WGS) entry which is preliminary data.</text>
</comment>
<dbReference type="PANTHER" id="PTHR28511:SF1">
    <property type="entry name" value="ENDONUCLEASE V"/>
    <property type="match status" value="1"/>
</dbReference>
<dbReference type="EMBL" id="CAHIKZ030002527">
    <property type="protein sequence ID" value="CAE1288341.1"/>
    <property type="molecule type" value="Genomic_DNA"/>
</dbReference>
<dbReference type="GO" id="GO:0016891">
    <property type="term" value="F:RNA endonuclease activity producing 5'-phosphomonoesters, hydrolytic mechanism"/>
    <property type="evidence" value="ECO:0007669"/>
    <property type="project" value="TreeGrafter"/>
</dbReference>
<keyword evidence="2" id="KW-0963">Cytoplasm</keyword>
<dbReference type="Proteomes" id="UP000597762">
    <property type="component" value="Unassembled WGS sequence"/>
</dbReference>
<organism evidence="6 7">
    <name type="scientific">Acanthosepion pharaonis</name>
    <name type="common">Pharaoh cuttlefish</name>
    <name type="synonym">Sepia pharaonis</name>
    <dbReference type="NCBI Taxonomy" id="158019"/>
    <lineage>
        <taxon>Eukaryota</taxon>
        <taxon>Metazoa</taxon>
        <taxon>Spiralia</taxon>
        <taxon>Lophotrochozoa</taxon>
        <taxon>Mollusca</taxon>
        <taxon>Cephalopoda</taxon>
        <taxon>Coleoidea</taxon>
        <taxon>Decapodiformes</taxon>
        <taxon>Sepiida</taxon>
        <taxon>Sepiina</taxon>
        <taxon>Sepiidae</taxon>
        <taxon>Acanthosepion</taxon>
    </lineage>
</organism>
<dbReference type="GO" id="GO:0006281">
    <property type="term" value="P:DNA repair"/>
    <property type="evidence" value="ECO:0007669"/>
    <property type="project" value="InterPro"/>
</dbReference>
<proteinExistence type="predicted"/>
<dbReference type="AlphaFoldDB" id="A0A812D6M0"/>
<dbReference type="GO" id="GO:0003727">
    <property type="term" value="F:single-stranded RNA binding"/>
    <property type="evidence" value="ECO:0007669"/>
    <property type="project" value="TreeGrafter"/>
</dbReference>
<keyword evidence="4" id="KW-0255">Endonuclease</keyword>
<evidence type="ECO:0000256" key="3">
    <source>
        <dbReference type="ARBA" id="ARBA00022722"/>
    </source>
</evidence>
<sequence>MFKRKRLILQGEGIQEQWQREEKELKLKLILKDAHVCSRIVEKKKKPVLIGGIDISFSKEDPNKGWMTLAVVNMSNLKVVYSKSKEIESDVEYIPSYLAFREAPLIIGLLKGMKAERDKFYPDVLMVDGNGILHPRDLGLACHVGIKLNIPCIGVAKSLYTCHGISKDKDYKDKVNVFIF</sequence>
<dbReference type="EC" id="3.1.26.-" evidence="6"/>
<evidence type="ECO:0000256" key="5">
    <source>
        <dbReference type="ARBA" id="ARBA00022801"/>
    </source>
</evidence>
<gene>
    <name evidence="6" type="ORF">SPHA_47064</name>
</gene>
<dbReference type="Pfam" id="PF04493">
    <property type="entry name" value="Endonuclease_5"/>
    <property type="match status" value="1"/>
</dbReference>
<evidence type="ECO:0000313" key="6">
    <source>
        <dbReference type="EMBL" id="CAE1288341.1"/>
    </source>
</evidence>
<name>A0A812D6M0_ACAPH</name>